<dbReference type="HOGENOM" id="CLU_2395658_0_0_7"/>
<evidence type="ECO:0000313" key="1">
    <source>
        <dbReference type="EMBL" id="AFI03934.1"/>
    </source>
</evidence>
<dbReference type="RefSeq" id="WP_014660805.1">
    <property type="nucleotide sequence ID" value="NC_017737.1"/>
</dbReference>
<dbReference type="PATRIC" id="fig|182217.3.peg.699"/>
<protein>
    <submittedName>
        <fullName evidence="1">Uncharacterized protein</fullName>
    </submittedName>
</protein>
<dbReference type="AlphaFoldDB" id="I0ELW5"/>
<accession>I0ELW5</accession>
<organism evidence="1 2">
    <name type="scientific">Helicobacter cetorum (strain ATCC BAA-429 / MIT 00-7128)</name>
    <dbReference type="NCBI Taxonomy" id="182217"/>
    <lineage>
        <taxon>Bacteria</taxon>
        <taxon>Pseudomonadati</taxon>
        <taxon>Campylobacterota</taxon>
        <taxon>Epsilonproteobacteria</taxon>
        <taxon>Campylobacterales</taxon>
        <taxon>Helicobacteraceae</taxon>
        <taxon>Helicobacter</taxon>
    </lineage>
</organism>
<dbReference type="Proteomes" id="UP000005010">
    <property type="component" value="Chromosome"/>
</dbReference>
<reference evidence="2" key="1">
    <citation type="submission" date="2012-04" db="EMBL/GenBank/DDBJ databases">
        <title>Complete genome sequence of Helicobacter cetorum strain MIT 00-7128.</title>
        <authorList>
            <person name="Kersulyte D."/>
            <person name="Berg D.E."/>
        </authorList>
    </citation>
    <scope>NUCLEOTIDE SEQUENCE [LARGE SCALE GENOMIC DNA]</scope>
    <source>
        <strain evidence="2">MIT 00-7128</strain>
    </source>
</reference>
<dbReference type="EMBL" id="CP003479">
    <property type="protein sequence ID" value="AFI03934.1"/>
    <property type="molecule type" value="Genomic_DNA"/>
</dbReference>
<gene>
    <name evidence="1" type="ordered locus">HCW_03265</name>
</gene>
<evidence type="ECO:0000313" key="2">
    <source>
        <dbReference type="Proteomes" id="UP000005010"/>
    </source>
</evidence>
<keyword evidence="2" id="KW-1185">Reference proteome</keyword>
<sequence length="93" mass="11238">MNENHREKLQTSLKKKLREDFIKYFMSEKSAFTIYVYKGNDYEPLIIKHFKMLNGKIFIRDNQELLIAVHKEDNQLQDFIKTLNNKVSELAWN</sequence>
<proteinExistence type="predicted"/>
<name>I0ELW5_HELC0</name>
<dbReference type="KEGG" id="hce:HCW_03265"/>